<feature type="region of interest" description="Disordered" evidence="1">
    <location>
        <begin position="44"/>
        <end position="63"/>
    </location>
</feature>
<feature type="compositionally biased region" description="Basic and acidic residues" evidence="1">
    <location>
        <begin position="202"/>
        <end position="211"/>
    </location>
</feature>
<proteinExistence type="predicted"/>
<protein>
    <submittedName>
        <fullName evidence="2">Uncharacterized protein</fullName>
    </submittedName>
</protein>
<comment type="caution">
    <text evidence="2">The sequence shown here is derived from an EMBL/GenBank/DDBJ whole genome shotgun (WGS) entry which is preliminary data.</text>
</comment>
<accession>A0A7C8MPG7</accession>
<evidence type="ECO:0000256" key="1">
    <source>
        <dbReference type="SAM" id="MobiDB-lite"/>
    </source>
</evidence>
<organism evidence="2 3">
    <name type="scientific">Massariosphaeria phaeospora</name>
    <dbReference type="NCBI Taxonomy" id="100035"/>
    <lineage>
        <taxon>Eukaryota</taxon>
        <taxon>Fungi</taxon>
        <taxon>Dikarya</taxon>
        <taxon>Ascomycota</taxon>
        <taxon>Pezizomycotina</taxon>
        <taxon>Dothideomycetes</taxon>
        <taxon>Pleosporomycetidae</taxon>
        <taxon>Pleosporales</taxon>
        <taxon>Pleosporales incertae sedis</taxon>
        <taxon>Massariosphaeria</taxon>
    </lineage>
</organism>
<keyword evidence="3" id="KW-1185">Reference proteome</keyword>
<name>A0A7C8MPG7_9PLEO</name>
<feature type="region of interest" description="Disordered" evidence="1">
    <location>
        <begin position="187"/>
        <end position="223"/>
    </location>
</feature>
<reference evidence="2 3" key="1">
    <citation type="submission" date="2020-01" db="EMBL/GenBank/DDBJ databases">
        <authorList>
            <consortium name="DOE Joint Genome Institute"/>
            <person name="Haridas S."/>
            <person name="Albert R."/>
            <person name="Binder M."/>
            <person name="Bloem J."/>
            <person name="Labutti K."/>
            <person name="Salamov A."/>
            <person name="Andreopoulos B."/>
            <person name="Baker S.E."/>
            <person name="Barry K."/>
            <person name="Bills G."/>
            <person name="Bluhm B.H."/>
            <person name="Cannon C."/>
            <person name="Castanera R."/>
            <person name="Culley D.E."/>
            <person name="Daum C."/>
            <person name="Ezra D."/>
            <person name="Gonzalez J.B."/>
            <person name="Henrissat B."/>
            <person name="Kuo A."/>
            <person name="Liang C."/>
            <person name="Lipzen A."/>
            <person name="Lutzoni F."/>
            <person name="Magnuson J."/>
            <person name="Mondo S."/>
            <person name="Nolan M."/>
            <person name="Ohm R."/>
            <person name="Pangilinan J."/>
            <person name="Park H.-J.H."/>
            <person name="Ramirez L."/>
            <person name="Alfaro M."/>
            <person name="Sun H."/>
            <person name="Tritt A."/>
            <person name="Yoshinaga Y."/>
            <person name="Zwiers L.-H.L."/>
            <person name="Turgeon B.G."/>
            <person name="Goodwin S.B."/>
            <person name="Spatafora J.W."/>
            <person name="Crous P.W."/>
            <person name="Grigoriev I.V."/>
        </authorList>
    </citation>
    <scope>NUCLEOTIDE SEQUENCE [LARGE SCALE GENOMIC DNA]</scope>
    <source>
        <strain evidence="2 3">CBS 611.86</strain>
    </source>
</reference>
<dbReference type="AlphaFoldDB" id="A0A7C8MPG7"/>
<sequence>MAETDIFLKIQGLLQKLNMVDKLKVKVLVDDNIYQERYRAKMGKDNSSNAKKAAGDASENDKDKTDFWKETKKLAVDLGLESRSLEYLKNAPEKASPIQEHLPPLIILDMLESAVRGNAYGKERTKKAVTLAITAAKAMAADNLDVVSATLSVIGNLDDSSTPGLGVLKQALAGKKKAAMEMLEMIKEMEETGSGLADNAESSDRTGKTENPENPGKQNSANG</sequence>
<dbReference type="Proteomes" id="UP000481861">
    <property type="component" value="Unassembled WGS sequence"/>
</dbReference>
<evidence type="ECO:0000313" key="2">
    <source>
        <dbReference type="EMBL" id="KAF2871925.1"/>
    </source>
</evidence>
<evidence type="ECO:0000313" key="3">
    <source>
        <dbReference type="Proteomes" id="UP000481861"/>
    </source>
</evidence>
<gene>
    <name evidence="2" type="ORF">BDV95DRAFT_594211</name>
</gene>
<dbReference type="EMBL" id="JAADJZ010000010">
    <property type="protein sequence ID" value="KAF2871925.1"/>
    <property type="molecule type" value="Genomic_DNA"/>
</dbReference>